<keyword evidence="4" id="KW-0697">Rotamase</keyword>
<feature type="compositionally biased region" description="Basic and acidic residues" evidence="13">
    <location>
        <begin position="344"/>
        <end position="354"/>
    </location>
</feature>
<proteinExistence type="inferred from homology"/>
<dbReference type="Proteomes" id="UP001219933">
    <property type="component" value="Chromosome 4"/>
</dbReference>
<protein>
    <recommendedName>
        <fullName evidence="10">Peptidyl-prolyl isomerase CWC27</fullName>
        <ecNumber evidence="3">5.2.1.8</ecNumber>
    </recommendedName>
    <alternativeName>
        <fullName evidence="9">Peptidyl-prolyl isomerase cwc27</fullName>
    </alternativeName>
    <alternativeName>
        <fullName evidence="11 12">Rotamase CWC27</fullName>
    </alternativeName>
</protein>
<feature type="region of interest" description="Disordered" evidence="13">
    <location>
        <begin position="344"/>
        <end position="390"/>
    </location>
</feature>
<dbReference type="InterPro" id="IPR044666">
    <property type="entry name" value="Cyclophilin_A-like"/>
</dbReference>
<sequence length="448" mass="50278">MSQFVSEPPTSGKLLLRTSKGDIEIELWPKEAPKACRNIVTLALEGYYDNILWHRVVPGFCIQTGDPTGTGTGGESIYGQPFADEFHQRLRFHKRGIVAMANAGEPNTNDSQFFITLDAAPELQNKHTVFGRIAGATIYNVLALAEVELSEAEPDRPIYPPKLHSIEVIENPFPDIVPRITKQQREEQERARREFVHNAPRIPGAHKKKKKNTALLSFGDEEDVPAGPRRKGISSHDLLNDAKLSKEPMRVAEPAKPLPQEDLQAVQAAPITLDAVEEHVPENATLVHHIETTPSAQEAPEPKRKGHSLLASITDEYRKKSKKKEHDTLSRLEDFMRNIRDVPERKRSRVEKSDASALWGDENEREYGASDDDDEDWRSHRFDSGGVPLTGRKEDFSVEDYVVVDSRDTRSSAAVSLGFGGSDKVSAHAARHREQRLRSEGRRGRDYI</sequence>
<organism evidence="15 16">
    <name type="scientific">Malassezia cuniculi</name>
    <dbReference type="NCBI Taxonomy" id="948313"/>
    <lineage>
        <taxon>Eukaryota</taxon>
        <taxon>Fungi</taxon>
        <taxon>Dikarya</taxon>
        <taxon>Basidiomycota</taxon>
        <taxon>Ustilaginomycotina</taxon>
        <taxon>Malasseziomycetes</taxon>
        <taxon>Malasseziales</taxon>
        <taxon>Malasseziaceae</taxon>
        <taxon>Malassezia</taxon>
    </lineage>
</organism>
<dbReference type="GO" id="GO:0071013">
    <property type="term" value="C:catalytic step 2 spliceosome"/>
    <property type="evidence" value="ECO:0007669"/>
    <property type="project" value="TreeGrafter"/>
</dbReference>
<dbReference type="EC" id="5.2.1.8" evidence="3"/>
<keyword evidence="6" id="KW-0539">Nucleus</keyword>
<comment type="similarity">
    <text evidence="7">Belongs to the cyclophilin-type PPIase family. CWC27 subfamily.</text>
</comment>
<dbReference type="EMBL" id="CP119880">
    <property type="protein sequence ID" value="WFD35877.1"/>
    <property type="molecule type" value="Genomic_DNA"/>
</dbReference>
<name>A0AAF0J6S7_9BASI</name>
<dbReference type="AlphaFoldDB" id="A0AAF0J6S7"/>
<keyword evidence="16" id="KW-1185">Reference proteome</keyword>
<feature type="compositionally biased region" description="Acidic residues" evidence="13">
    <location>
        <begin position="361"/>
        <end position="376"/>
    </location>
</feature>
<evidence type="ECO:0000256" key="4">
    <source>
        <dbReference type="ARBA" id="ARBA00023110"/>
    </source>
</evidence>
<dbReference type="GO" id="GO:0003755">
    <property type="term" value="F:peptidyl-prolyl cis-trans isomerase activity"/>
    <property type="evidence" value="ECO:0007669"/>
    <property type="project" value="UniProtKB-KW"/>
</dbReference>
<dbReference type="PANTHER" id="PTHR45625">
    <property type="entry name" value="PEPTIDYL-PROLYL CIS-TRANS ISOMERASE-RELATED"/>
    <property type="match status" value="1"/>
</dbReference>
<dbReference type="Pfam" id="PF00160">
    <property type="entry name" value="Pro_isomerase"/>
    <property type="match status" value="1"/>
</dbReference>
<comment type="function">
    <text evidence="8">PPIases accelerate the folding of proteins. It catalyzes the cis-trans isomerization of proline imidic peptide bonds in oligopeptides. Involved in pre-mRNA splicing.</text>
</comment>
<feature type="region of interest" description="Disordered" evidence="13">
    <location>
        <begin position="411"/>
        <end position="448"/>
    </location>
</feature>
<evidence type="ECO:0000256" key="1">
    <source>
        <dbReference type="ARBA" id="ARBA00000971"/>
    </source>
</evidence>
<evidence type="ECO:0000256" key="13">
    <source>
        <dbReference type="SAM" id="MobiDB-lite"/>
    </source>
</evidence>
<dbReference type="PANTHER" id="PTHR45625:SF6">
    <property type="entry name" value="SPLICEOSOME-ASSOCIATED PROTEIN CWC27 HOMOLOG"/>
    <property type="match status" value="1"/>
</dbReference>
<evidence type="ECO:0000256" key="2">
    <source>
        <dbReference type="ARBA" id="ARBA00004123"/>
    </source>
</evidence>
<evidence type="ECO:0000256" key="8">
    <source>
        <dbReference type="ARBA" id="ARBA00055615"/>
    </source>
</evidence>
<dbReference type="PRINTS" id="PR00153">
    <property type="entry name" value="CSAPPISMRASE"/>
</dbReference>
<evidence type="ECO:0000256" key="7">
    <source>
        <dbReference type="ARBA" id="ARBA00038509"/>
    </source>
</evidence>
<gene>
    <name evidence="15" type="primary">CWC27</name>
    <name evidence="15" type="ORF">MCUN1_002745</name>
</gene>
<dbReference type="PROSITE" id="PS50072">
    <property type="entry name" value="CSA_PPIASE_2"/>
    <property type="match status" value="1"/>
</dbReference>
<evidence type="ECO:0000256" key="5">
    <source>
        <dbReference type="ARBA" id="ARBA00023235"/>
    </source>
</evidence>
<accession>A0AAF0J6S7</accession>
<evidence type="ECO:0000256" key="3">
    <source>
        <dbReference type="ARBA" id="ARBA00013194"/>
    </source>
</evidence>
<evidence type="ECO:0000313" key="15">
    <source>
        <dbReference type="EMBL" id="WFD35877.1"/>
    </source>
</evidence>
<dbReference type="Gene3D" id="2.40.100.10">
    <property type="entry name" value="Cyclophilin-like"/>
    <property type="match status" value="1"/>
</dbReference>
<keyword evidence="5 15" id="KW-0413">Isomerase</keyword>
<evidence type="ECO:0000256" key="11">
    <source>
        <dbReference type="ARBA" id="ARBA00082698"/>
    </source>
</evidence>
<evidence type="ECO:0000256" key="9">
    <source>
        <dbReference type="ARBA" id="ARBA00067721"/>
    </source>
</evidence>
<dbReference type="InterPro" id="IPR002130">
    <property type="entry name" value="Cyclophilin-type_PPIase_dom"/>
</dbReference>
<evidence type="ECO:0000313" key="16">
    <source>
        <dbReference type="Proteomes" id="UP001219933"/>
    </source>
</evidence>
<evidence type="ECO:0000256" key="12">
    <source>
        <dbReference type="ARBA" id="ARBA00083804"/>
    </source>
</evidence>
<comment type="subcellular location">
    <subcellularLocation>
        <location evidence="2">Nucleus</location>
    </subcellularLocation>
</comment>
<reference evidence="15" key="1">
    <citation type="submission" date="2023-03" db="EMBL/GenBank/DDBJ databases">
        <title>Mating type loci evolution in Malassezia.</title>
        <authorList>
            <person name="Coelho M.A."/>
        </authorList>
    </citation>
    <scope>NUCLEOTIDE SEQUENCE</scope>
    <source>
        <strain evidence="15">CBS 11721</strain>
    </source>
</reference>
<evidence type="ECO:0000256" key="6">
    <source>
        <dbReference type="ARBA" id="ARBA00023242"/>
    </source>
</evidence>
<evidence type="ECO:0000256" key="10">
    <source>
        <dbReference type="ARBA" id="ARBA00071024"/>
    </source>
</evidence>
<comment type="catalytic activity">
    <reaction evidence="1">
        <text>[protein]-peptidylproline (omega=180) = [protein]-peptidylproline (omega=0)</text>
        <dbReference type="Rhea" id="RHEA:16237"/>
        <dbReference type="Rhea" id="RHEA-COMP:10747"/>
        <dbReference type="Rhea" id="RHEA-COMP:10748"/>
        <dbReference type="ChEBI" id="CHEBI:83833"/>
        <dbReference type="ChEBI" id="CHEBI:83834"/>
        <dbReference type="EC" id="5.2.1.8"/>
    </reaction>
</comment>
<feature type="compositionally biased region" description="Basic and acidic residues" evidence="13">
    <location>
        <begin position="436"/>
        <end position="448"/>
    </location>
</feature>
<dbReference type="FunFam" id="2.40.100.10:FF:000007">
    <property type="entry name" value="Peptidyl-prolyl cis-trans isomerase CWC27 homolog"/>
    <property type="match status" value="1"/>
</dbReference>
<dbReference type="SUPFAM" id="SSF50891">
    <property type="entry name" value="Cyclophilin-like"/>
    <property type="match status" value="1"/>
</dbReference>
<evidence type="ECO:0000259" key="14">
    <source>
        <dbReference type="PROSITE" id="PS50072"/>
    </source>
</evidence>
<feature type="domain" description="PPIase cyclophilin-type" evidence="14">
    <location>
        <begin position="21"/>
        <end position="168"/>
    </location>
</feature>
<dbReference type="InterPro" id="IPR029000">
    <property type="entry name" value="Cyclophilin-like_dom_sf"/>
</dbReference>